<protein>
    <recommendedName>
        <fullName evidence="2">Ycf80</fullName>
    </recommendedName>
</protein>
<evidence type="ECO:0000313" key="1">
    <source>
        <dbReference type="EMBL" id="ARW60789.1"/>
    </source>
</evidence>
<dbReference type="GeneID" id="33353728"/>
<organism evidence="1">
    <name type="scientific">Osmundaria fimbriata</name>
    <name type="common">Red alga</name>
    <name type="synonym">Delesseria fimbriata</name>
    <dbReference type="NCBI Taxonomy" id="228265"/>
    <lineage>
        <taxon>Eukaryota</taxon>
        <taxon>Rhodophyta</taxon>
        <taxon>Florideophyceae</taxon>
        <taxon>Rhodymeniophycidae</taxon>
        <taxon>Ceramiales</taxon>
        <taxon>Rhodomelaceae</taxon>
        <taxon>Amansieae</taxon>
        <taxon>Osmundaria</taxon>
    </lineage>
</organism>
<evidence type="ECO:0008006" key="2">
    <source>
        <dbReference type="Google" id="ProtNLM"/>
    </source>
</evidence>
<keyword evidence="1" id="KW-0934">Plastid</keyword>
<sequence>MILSNLILFPAMRQEYFKNDNTLSVNLTNHPFVDRSIISLKYEKSPSILISDSRSLKEHLASVKQNNLLIKRNFWQKLINHYWQETIFISKTESSFDNYFSKLKSSGLSIYQGNDYKSFLLKFGKDLLNGKISVSMHDLNDKQSLLLTNSNNNHVYLKYTWFKLFDFTLLNFKSYFMRLSSNTNFIYKNITNNILPIFFLINNKGQIILSESSEQLSRHNIVSSLNHIIMQYIRSDKVIYTGLLFVNPEDALEYQEYIRHNQLTNSTRIEQLKFVASNINLYYKLLDSSSKSIEFRLVPDLKEISDLICKYRRYRNVSFDIHQKYGRNYFQGQPIYVIKPIITKNKISNKVVELNYNYWFIRNKVSVNYRPIFLNYNTMLTAWRKFRQEHNDYKLPVQPKVYISNLETFLQTPDYQQNKESIIFLPSMETYKFIRKNSLFNAKEFTNLRQFAVNKGFYIKTLFFRIFWSLTSRQPINW</sequence>
<accession>A0A1Z1M410</accession>
<gene>
    <name evidence="1" type="primary">ycf80</name>
</gene>
<dbReference type="EMBL" id="MF101415">
    <property type="protein sequence ID" value="ARW60789.1"/>
    <property type="molecule type" value="Genomic_DNA"/>
</dbReference>
<reference evidence="1" key="1">
    <citation type="journal article" date="2017" name="J. Phycol.">
        <title>Analysis of chloroplast genomes and a supermatrix inform reclassification of the Rhodomelaceae (Rhodophyta).</title>
        <authorList>
            <person name="Diaz-Tapia P."/>
            <person name="Maggs C.A."/>
            <person name="West J.A."/>
            <person name="Verbruggen H."/>
        </authorList>
    </citation>
    <scope>NUCLEOTIDE SEQUENCE</scope>
    <source>
        <strain evidence="1">JW2841</strain>
    </source>
</reference>
<geneLocation type="chloroplast" evidence="1"/>
<name>A0A1Z1M410_OSMFI</name>
<proteinExistence type="predicted"/>
<dbReference type="AlphaFoldDB" id="A0A1Z1M410"/>
<dbReference type="RefSeq" id="YP_009392227.1">
    <property type="nucleotide sequence ID" value="NC_035262.1"/>
</dbReference>
<keyword evidence="1" id="KW-0150">Chloroplast</keyword>